<gene>
    <name evidence="6" type="ORF">BJX67DRAFT_383452</name>
</gene>
<evidence type="ECO:0000256" key="2">
    <source>
        <dbReference type="ARBA" id="ARBA00023125"/>
    </source>
</evidence>
<dbReference type="InterPro" id="IPR036864">
    <property type="entry name" value="Zn2-C6_fun-type_DNA-bd_sf"/>
</dbReference>
<keyword evidence="3" id="KW-0804">Transcription</keyword>
<dbReference type="Proteomes" id="UP001610432">
    <property type="component" value="Unassembled WGS sequence"/>
</dbReference>
<dbReference type="Gene3D" id="4.10.240.10">
    <property type="entry name" value="Zn(2)-C6 fungal-type DNA-binding domain"/>
    <property type="match status" value="1"/>
</dbReference>
<sequence>MPGVPSGRGCDHCRKSKKKCDELKPACTRCARRGLECIGAGEKRYKFMEDGPTAVVRRRSPKSHASAVASKKTALHIVGTSPSNSITLLSQALVAAIHPKTDLRYNIMWAYGGYLAFVPSRLGINEALDTAIDALVVSHASFSSRKVITPTCLAKYSRALNALRRSLDNPLTASSSETLCAVSILLLVQHIQGYLDLKRSGHAEGAAKILKARGSCAPRDAFEHILLLALRGPVLFEGLFNPHIQFTPEEWRELVENGFDSETPEGRMLAYLSRVPGIIERTRKNSGGVLGLLDLQVEMQGIYSKTREICDKFAAEYNAVENDGGKGASNPFGISPKMLHAHCQRMYGIAITVVLYMNYVLVAMRTIDETLAADANFFAFEMLNIAESAVIYRPFAAAYVQLGLVAALMTVHNEALQTLLRASIIDYQQDFSNQHLDTATMEEAFRSLNPFGNNESIESFTILDESFENEEQAMYMPLNPQLVV</sequence>
<dbReference type="RefSeq" id="XP_070883804.1">
    <property type="nucleotide sequence ID" value="XM_071033461.1"/>
</dbReference>
<dbReference type="CDD" id="cd00067">
    <property type="entry name" value="GAL4"/>
    <property type="match status" value="1"/>
</dbReference>
<keyword evidence="4" id="KW-0539">Nucleus</keyword>
<evidence type="ECO:0000256" key="4">
    <source>
        <dbReference type="ARBA" id="ARBA00023242"/>
    </source>
</evidence>
<keyword evidence="7" id="KW-1185">Reference proteome</keyword>
<organism evidence="6 7">
    <name type="scientific">Aspergillus lucknowensis</name>
    <dbReference type="NCBI Taxonomy" id="176173"/>
    <lineage>
        <taxon>Eukaryota</taxon>
        <taxon>Fungi</taxon>
        <taxon>Dikarya</taxon>
        <taxon>Ascomycota</taxon>
        <taxon>Pezizomycotina</taxon>
        <taxon>Eurotiomycetes</taxon>
        <taxon>Eurotiomycetidae</taxon>
        <taxon>Eurotiales</taxon>
        <taxon>Aspergillaceae</taxon>
        <taxon>Aspergillus</taxon>
        <taxon>Aspergillus subgen. Nidulantes</taxon>
    </lineage>
</organism>
<dbReference type="SUPFAM" id="SSF57701">
    <property type="entry name" value="Zn2/Cys6 DNA-binding domain"/>
    <property type="match status" value="1"/>
</dbReference>
<dbReference type="InterPro" id="IPR053178">
    <property type="entry name" value="Osmoadaptation_assoc"/>
</dbReference>
<evidence type="ECO:0000256" key="1">
    <source>
        <dbReference type="ARBA" id="ARBA00023015"/>
    </source>
</evidence>
<evidence type="ECO:0000259" key="5">
    <source>
        <dbReference type="PROSITE" id="PS50048"/>
    </source>
</evidence>
<reference evidence="6 7" key="1">
    <citation type="submission" date="2024-07" db="EMBL/GenBank/DDBJ databases">
        <title>Section-level genome sequencing and comparative genomics of Aspergillus sections Usti and Cavernicolus.</title>
        <authorList>
            <consortium name="Lawrence Berkeley National Laboratory"/>
            <person name="Nybo J.L."/>
            <person name="Vesth T.C."/>
            <person name="Theobald S."/>
            <person name="Frisvad J.C."/>
            <person name="Larsen T.O."/>
            <person name="Kjaerboelling I."/>
            <person name="Rothschild-Mancinelli K."/>
            <person name="Lyhne E.K."/>
            <person name="Kogle M.E."/>
            <person name="Barry K."/>
            <person name="Clum A."/>
            <person name="Na H."/>
            <person name="Ledsgaard L."/>
            <person name="Lin J."/>
            <person name="Lipzen A."/>
            <person name="Kuo A."/>
            <person name="Riley R."/>
            <person name="Mondo S."/>
            <person name="Labutti K."/>
            <person name="Haridas S."/>
            <person name="Pangalinan J."/>
            <person name="Salamov A.A."/>
            <person name="Simmons B.A."/>
            <person name="Magnuson J.K."/>
            <person name="Chen J."/>
            <person name="Drula E."/>
            <person name="Henrissat B."/>
            <person name="Wiebenga A."/>
            <person name="Lubbers R.J."/>
            <person name="Gomes A.C."/>
            <person name="Macurrencykelacurrency M.R."/>
            <person name="Stajich J."/>
            <person name="Grigoriev I.V."/>
            <person name="Mortensen U.H."/>
            <person name="De Vries R.P."/>
            <person name="Baker S.E."/>
            <person name="Andersen M.R."/>
        </authorList>
    </citation>
    <scope>NUCLEOTIDE SEQUENCE [LARGE SCALE GENOMIC DNA]</scope>
    <source>
        <strain evidence="6 7">CBS 449.75</strain>
    </source>
</reference>
<evidence type="ECO:0000313" key="7">
    <source>
        <dbReference type="Proteomes" id="UP001610432"/>
    </source>
</evidence>
<feature type="domain" description="Zn(2)-C6 fungal-type" evidence="5">
    <location>
        <begin position="9"/>
        <end position="37"/>
    </location>
</feature>
<keyword evidence="1" id="KW-0805">Transcription regulation</keyword>
<evidence type="ECO:0000313" key="6">
    <source>
        <dbReference type="EMBL" id="KAL2864825.1"/>
    </source>
</evidence>
<dbReference type="Pfam" id="PF00172">
    <property type="entry name" value="Zn_clus"/>
    <property type="match status" value="1"/>
</dbReference>
<dbReference type="PANTHER" id="PTHR38111">
    <property type="entry name" value="ZN(2)-C6 FUNGAL-TYPE DOMAIN-CONTAINING PROTEIN-RELATED"/>
    <property type="match status" value="1"/>
</dbReference>
<name>A0ABR4LJW8_9EURO</name>
<protein>
    <recommendedName>
        <fullName evidence="5">Zn(2)-C6 fungal-type domain-containing protein</fullName>
    </recommendedName>
</protein>
<accession>A0ABR4LJW8</accession>
<dbReference type="PROSITE" id="PS00463">
    <property type="entry name" value="ZN2_CY6_FUNGAL_1"/>
    <property type="match status" value="1"/>
</dbReference>
<proteinExistence type="predicted"/>
<dbReference type="InterPro" id="IPR001138">
    <property type="entry name" value="Zn2Cys6_DnaBD"/>
</dbReference>
<keyword evidence="2" id="KW-0238">DNA-binding</keyword>
<dbReference type="GeneID" id="98148533"/>
<comment type="caution">
    <text evidence="6">The sequence shown here is derived from an EMBL/GenBank/DDBJ whole genome shotgun (WGS) entry which is preliminary data.</text>
</comment>
<dbReference type="PANTHER" id="PTHR38111:SF11">
    <property type="entry name" value="TRANSCRIPTION FACTOR DOMAIN-CONTAINING PROTEIN-RELATED"/>
    <property type="match status" value="1"/>
</dbReference>
<dbReference type="SMART" id="SM00066">
    <property type="entry name" value="GAL4"/>
    <property type="match status" value="1"/>
</dbReference>
<dbReference type="PROSITE" id="PS50048">
    <property type="entry name" value="ZN2_CY6_FUNGAL_2"/>
    <property type="match status" value="1"/>
</dbReference>
<dbReference type="EMBL" id="JBFXLQ010000037">
    <property type="protein sequence ID" value="KAL2864825.1"/>
    <property type="molecule type" value="Genomic_DNA"/>
</dbReference>
<evidence type="ECO:0000256" key="3">
    <source>
        <dbReference type="ARBA" id="ARBA00023163"/>
    </source>
</evidence>